<evidence type="ECO:0000259" key="9">
    <source>
        <dbReference type="PROSITE" id="PS50928"/>
    </source>
</evidence>
<comment type="caution">
    <text evidence="10">The sequence shown here is derived from an EMBL/GenBank/DDBJ whole genome shotgun (WGS) entry which is preliminary data.</text>
</comment>
<name>A0A0V8JB99_9BACL</name>
<dbReference type="Proteomes" id="UP000054099">
    <property type="component" value="Unassembled WGS sequence"/>
</dbReference>
<dbReference type="CDD" id="cd06261">
    <property type="entry name" value="TM_PBP2"/>
    <property type="match status" value="1"/>
</dbReference>
<evidence type="ECO:0000256" key="3">
    <source>
        <dbReference type="ARBA" id="ARBA00022475"/>
    </source>
</evidence>
<accession>A0A0V8JB99</accession>
<feature type="transmembrane region" description="Helical" evidence="7">
    <location>
        <begin position="93"/>
        <end position="114"/>
    </location>
</feature>
<evidence type="ECO:0000256" key="7">
    <source>
        <dbReference type="RuleBase" id="RU363032"/>
    </source>
</evidence>
<keyword evidence="2 7" id="KW-0813">Transport</keyword>
<protein>
    <submittedName>
        <fullName evidence="10">ABC transporter permease</fullName>
    </submittedName>
</protein>
<feature type="transmembrane region" description="Helical" evidence="7">
    <location>
        <begin position="232"/>
        <end position="253"/>
    </location>
</feature>
<feature type="transmembrane region" description="Helical" evidence="7">
    <location>
        <begin position="28"/>
        <end position="55"/>
    </location>
</feature>
<feature type="transmembrane region" description="Helical" evidence="7">
    <location>
        <begin position="280"/>
        <end position="300"/>
    </location>
</feature>
<evidence type="ECO:0000256" key="5">
    <source>
        <dbReference type="ARBA" id="ARBA00022989"/>
    </source>
</evidence>
<gene>
    <name evidence="10" type="ORF">AS030_01045</name>
</gene>
<feature type="domain" description="ABC transmembrane type-1" evidence="9">
    <location>
        <begin position="89"/>
        <end position="301"/>
    </location>
</feature>
<dbReference type="RefSeq" id="WP_061967429.1">
    <property type="nucleotide sequence ID" value="NZ_FMAV01000001.1"/>
</dbReference>
<dbReference type="Pfam" id="PF00528">
    <property type="entry name" value="BPD_transp_1"/>
    <property type="match status" value="1"/>
</dbReference>
<dbReference type="SUPFAM" id="SSF161098">
    <property type="entry name" value="MetI-like"/>
    <property type="match status" value="1"/>
</dbReference>
<evidence type="ECO:0000313" key="10">
    <source>
        <dbReference type="EMBL" id="KSU84186.1"/>
    </source>
</evidence>
<evidence type="ECO:0000256" key="4">
    <source>
        <dbReference type="ARBA" id="ARBA00022692"/>
    </source>
</evidence>
<dbReference type="EMBL" id="LNQN01000001">
    <property type="protein sequence ID" value="KSU84186.1"/>
    <property type="molecule type" value="Genomic_DNA"/>
</dbReference>
<evidence type="ECO:0000313" key="11">
    <source>
        <dbReference type="Proteomes" id="UP000054099"/>
    </source>
</evidence>
<keyword evidence="3" id="KW-1003">Cell membrane</keyword>
<evidence type="ECO:0000256" key="2">
    <source>
        <dbReference type="ARBA" id="ARBA00022448"/>
    </source>
</evidence>
<comment type="subcellular location">
    <subcellularLocation>
        <location evidence="1 7">Cell membrane</location>
        <topology evidence="1 7">Multi-pass membrane protein</topology>
    </subcellularLocation>
</comment>
<reference evidence="10 11" key="1">
    <citation type="journal article" date="2014" name="Antonie Van Leeuwenhoek">
        <title>Fictibacillus enclensis sp. nov., isolated from marine sediment.</title>
        <authorList>
            <person name="Dastager S.G."/>
            <person name="Mawlankar R."/>
            <person name="Srinivasan K."/>
            <person name="Tang S.K."/>
            <person name="Lee J.C."/>
            <person name="Ramana V.V."/>
            <person name="Shouche Y.S."/>
        </authorList>
    </citation>
    <scope>NUCLEOTIDE SEQUENCE [LARGE SCALE GENOMIC DNA]</scope>
    <source>
        <strain evidence="10 11">NIO-1003</strain>
    </source>
</reference>
<dbReference type="Gene3D" id="1.10.3720.10">
    <property type="entry name" value="MetI-like"/>
    <property type="match status" value="1"/>
</dbReference>
<sequence>MEPITQKTNVNNPLPTVSPKQRKRKNLFTSYGFVAPAIILLFVFLILPAILALYFSFTNYYLLTPEQTKFVAFENYKRLAEDSLFLKSLGNTAIFVVIVVPVQTLVALALALLVNQKLMGIKFFRMAFFAPVVTSMVIVSILWTFIYNPDNGLANSILNIVGLGPFQFLTDKDQAMYSIIFMSIWQGAGYQMMIFLAGLQDIPDHQYEAASIDGANAWQKLIHITIPGIRNILAFIAIVTMIAATKLFIQPFVMTQGGPLDSTKTLVYMVYETGFKFRDVGYSSAIAILFFVIVLIISILQRRFIKENTE</sequence>
<evidence type="ECO:0000256" key="6">
    <source>
        <dbReference type="ARBA" id="ARBA00023136"/>
    </source>
</evidence>
<dbReference type="PANTHER" id="PTHR30193">
    <property type="entry name" value="ABC TRANSPORTER PERMEASE PROTEIN"/>
    <property type="match status" value="1"/>
</dbReference>
<keyword evidence="6 7" id="KW-0472">Membrane</keyword>
<feature type="transmembrane region" description="Helical" evidence="7">
    <location>
        <begin position="126"/>
        <end position="146"/>
    </location>
</feature>
<dbReference type="OrthoDB" id="9787541at2"/>
<organism evidence="10 11">
    <name type="scientific">Fictibacillus enclensis</name>
    <dbReference type="NCBI Taxonomy" id="1017270"/>
    <lineage>
        <taxon>Bacteria</taxon>
        <taxon>Bacillati</taxon>
        <taxon>Bacillota</taxon>
        <taxon>Bacilli</taxon>
        <taxon>Bacillales</taxon>
        <taxon>Fictibacillaceae</taxon>
        <taxon>Fictibacillus</taxon>
    </lineage>
</organism>
<keyword evidence="5 7" id="KW-1133">Transmembrane helix</keyword>
<dbReference type="InterPro" id="IPR000515">
    <property type="entry name" value="MetI-like"/>
</dbReference>
<feature type="compositionally biased region" description="Polar residues" evidence="8">
    <location>
        <begin position="1"/>
        <end position="19"/>
    </location>
</feature>
<keyword evidence="4 7" id="KW-0812">Transmembrane</keyword>
<evidence type="ECO:0000256" key="1">
    <source>
        <dbReference type="ARBA" id="ARBA00004651"/>
    </source>
</evidence>
<dbReference type="PROSITE" id="PS50928">
    <property type="entry name" value="ABC_TM1"/>
    <property type="match status" value="1"/>
</dbReference>
<proteinExistence type="inferred from homology"/>
<feature type="region of interest" description="Disordered" evidence="8">
    <location>
        <begin position="1"/>
        <end position="20"/>
    </location>
</feature>
<dbReference type="GO" id="GO:0005886">
    <property type="term" value="C:plasma membrane"/>
    <property type="evidence" value="ECO:0007669"/>
    <property type="project" value="UniProtKB-SubCell"/>
</dbReference>
<dbReference type="GO" id="GO:0055085">
    <property type="term" value="P:transmembrane transport"/>
    <property type="evidence" value="ECO:0007669"/>
    <property type="project" value="InterPro"/>
</dbReference>
<evidence type="ECO:0000256" key="8">
    <source>
        <dbReference type="SAM" id="MobiDB-lite"/>
    </source>
</evidence>
<dbReference type="AlphaFoldDB" id="A0A0V8JB99"/>
<dbReference type="InterPro" id="IPR035906">
    <property type="entry name" value="MetI-like_sf"/>
</dbReference>
<dbReference type="PANTHER" id="PTHR30193:SF37">
    <property type="entry name" value="INNER MEMBRANE ABC TRANSPORTER PERMEASE PROTEIN YCJO"/>
    <property type="match status" value="1"/>
</dbReference>
<feature type="transmembrane region" description="Helical" evidence="7">
    <location>
        <begin position="175"/>
        <end position="199"/>
    </location>
</feature>
<comment type="similarity">
    <text evidence="7">Belongs to the binding-protein-dependent transport system permease family.</text>
</comment>
<dbReference type="InterPro" id="IPR051393">
    <property type="entry name" value="ABC_transporter_permease"/>
</dbReference>
<keyword evidence="11" id="KW-1185">Reference proteome</keyword>